<protein>
    <submittedName>
        <fullName evidence="1">Uncharacterized protein</fullName>
    </submittedName>
</protein>
<evidence type="ECO:0000313" key="2">
    <source>
        <dbReference type="Proteomes" id="UP000044026"/>
    </source>
</evidence>
<name>A0A0B7HB17_9FLAO</name>
<dbReference type="EMBL" id="CDOE01000059">
    <property type="protein sequence ID" value="CEN35709.1"/>
    <property type="molecule type" value="Genomic_DNA"/>
</dbReference>
<accession>A0A0B7HB17</accession>
<gene>
    <name evidence="1" type="ORF">CCAN12_620045</name>
</gene>
<reference evidence="1 2" key="1">
    <citation type="submission" date="2015-01" db="EMBL/GenBank/DDBJ databases">
        <authorList>
            <person name="Xiang T."/>
            <person name="Song Y."/>
            <person name="Huang L."/>
            <person name="Wang B."/>
            <person name="Wu P."/>
        </authorList>
    </citation>
    <scope>NUCLEOTIDE SEQUENCE [LARGE SCALE GENOMIC DNA]</scope>
    <source>
        <strain evidence="1 2">Cc12</strain>
    </source>
</reference>
<proteinExistence type="predicted"/>
<dbReference type="Proteomes" id="UP000044026">
    <property type="component" value="Unassembled WGS sequence"/>
</dbReference>
<dbReference type="AlphaFoldDB" id="A0A0B7HB17"/>
<sequence length="79" mass="9284">MKTEVLLLKFLILHEVRGTRFKSTNTPLLNNFNFIEELKKPDFSNPVFFDDFLIYALKVVYNISLVKNLETNTMKLSNN</sequence>
<evidence type="ECO:0000313" key="1">
    <source>
        <dbReference type="EMBL" id="CEN35709.1"/>
    </source>
</evidence>
<organism evidence="1 2">
    <name type="scientific">Capnocytophaga canimorsus</name>
    <dbReference type="NCBI Taxonomy" id="28188"/>
    <lineage>
        <taxon>Bacteria</taxon>
        <taxon>Pseudomonadati</taxon>
        <taxon>Bacteroidota</taxon>
        <taxon>Flavobacteriia</taxon>
        <taxon>Flavobacteriales</taxon>
        <taxon>Flavobacteriaceae</taxon>
        <taxon>Capnocytophaga</taxon>
    </lineage>
</organism>